<dbReference type="AlphaFoldDB" id="A0A2D3TEW0"/>
<name>A0A2D3TEW0_9ENTR</name>
<accession>A0A2D3TEW0</accession>
<reference evidence="2" key="2">
    <citation type="submission" date="2017-11" db="EMBL/GenBank/DDBJ databases">
        <title>PacBio sequencing of new strain of the secondary endosymbiont Candidatus Hamiltonella defensa.</title>
        <authorList>
            <person name="Strand M.R."/>
            <person name="Oliver K."/>
        </authorList>
    </citation>
    <scope>NUCLEOTIDE SEQUENCE [LARGE SCALE GENOMIC DNA]</scope>
    <source>
        <strain evidence="2">ZA17</strain>
    </source>
</reference>
<dbReference type="EMBL" id="CP017613">
    <property type="protein sequence ID" value="ATW34263.1"/>
    <property type="molecule type" value="Genomic_DNA"/>
</dbReference>
<reference evidence="2" key="1">
    <citation type="submission" date="2016-10" db="EMBL/GenBank/DDBJ databases">
        <authorList>
            <person name="Chevignon G."/>
        </authorList>
    </citation>
    <scope>NUCLEOTIDE SEQUENCE [LARGE SCALE GENOMIC DNA]</scope>
    <source>
        <strain evidence="2">ZA17</strain>
    </source>
</reference>
<evidence type="ECO:0000313" key="2">
    <source>
        <dbReference type="Proteomes" id="UP000229055"/>
    </source>
</evidence>
<dbReference type="Proteomes" id="UP000229055">
    <property type="component" value="Chromosome"/>
</dbReference>
<sequence>MGTGKVSIIAIAAGLSKVHFNEIVEVLKKEGDHEWAMIDVTIIRAHQHSSGARGGKSFTGFSTKIHVKGTHLEDH</sequence>
<evidence type="ECO:0000313" key="1">
    <source>
        <dbReference type="EMBL" id="ATW34263.1"/>
    </source>
</evidence>
<gene>
    <name evidence="1" type="ORF">BJP43_08375</name>
</gene>
<organism evidence="1 2">
    <name type="scientific">Candidatus Williamhamiltonella defendens</name>
    <dbReference type="NCBI Taxonomy" id="138072"/>
    <lineage>
        <taxon>Bacteria</taxon>
        <taxon>Pseudomonadati</taxon>
        <taxon>Pseudomonadota</taxon>
        <taxon>Gammaproteobacteria</taxon>
        <taxon>Enterobacterales</taxon>
        <taxon>Enterobacteriaceae</taxon>
        <taxon>aphid secondary symbionts</taxon>
        <taxon>Candidatus Williamhamiltonella</taxon>
    </lineage>
</organism>
<protein>
    <submittedName>
        <fullName evidence="1">Uncharacterized protein</fullName>
    </submittedName>
</protein>
<proteinExistence type="predicted"/>